<sequence length="147" mass="16279">MAETTPPPPQGQEAKGVTLMRPVIVALLYLLNLVLGFSAIVGLVLAYVWRADEDTTAWERTHYVYLIRTFWIGLIVMVAAVIVLLSLAIGIDASSDTRGADAGITIAMVLLVLFALFMLAWYCIRCILSLVKAGERRPMPNPRTWLF</sequence>
<dbReference type="GO" id="GO:0015293">
    <property type="term" value="F:symporter activity"/>
    <property type="evidence" value="ECO:0007669"/>
    <property type="project" value="InterPro"/>
</dbReference>
<evidence type="ECO:0000256" key="2">
    <source>
        <dbReference type="ARBA" id="ARBA00022989"/>
    </source>
</evidence>
<evidence type="ECO:0000313" key="6">
    <source>
        <dbReference type="Proteomes" id="UP000285232"/>
    </source>
</evidence>
<keyword evidence="6" id="KW-1185">Reference proteome</keyword>
<feature type="transmembrane region" description="Helical" evidence="4">
    <location>
        <begin position="70"/>
        <end position="91"/>
    </location>
</feature>
<feature type="transmembrane region" description="Helical" evidence="4">
    <location>
        <begin position="103"/>
        <end position="128"/>
    </location>
</feature>
<dbReference type="InterPro" id="IPR036458">
    <property type="entry name" value="Na:dicarbo_symporter_sf"/>
</dbReference>
<dbReference type="EMBL" id="RAHX01000001">
    <property type="protein sequence ID" value="RJY09351.1"/>
    <property type="molecule type" value="Genomic_DNA"/>
</dbReference>
<evidence type="ECO:0000313" key="5">
    <source>
        <dbReference type="EMBL" id="RJY09351.1"/>
    </source>
</evidence>
<evidence type="ECO:0000256" key="1">
    <source>
        <dbReference type="ARBA" id="ARBA00022692"/>
    </source>
</evidence>
<name>A0A419RU86_9SPHN</name>
<dbReference type="GO" id="GO:0016020">
    <property type="term" value="C:membrane"/>
    <property type="evidence" value="ECO:0007669"/>
    <property type="project" value="InterPro"/>
</dbReference>
<keyword evidence="1 4" id="KW-0812">Transmembrane</keyword>
<protein>
    <recommendedName>
        <fullName evidence="7">DUF4870 domain-containing protein</fullName>
    </recommendedName>
</protein>
<gene>
    <name evidence="5" type="ORF">D6201_08280</name>
</gene>
<organism evidence="5 6">
    <name type="scientific">Aurantiacibacter aquimixticola</name>
    <dbReference type="NCBI Taxonomy" id="1958945"/>
    <lineage>
        <taxon>Bacteria</taxon>
        <taxon>Pseudomonadati</taxon>
        <taxon>Pseudomonadota</taxon>
        <taxon>Alphaproteobacteria</taxon>
        <taxon>Sphingomonadales</taxon>
        <taxon>Erythrobacteraceae</taxon>
        <taxon>Aurantiacibacter</taxon>
    </lineage>
</organism>
<evidence type="ECO:0008006" key="7">
    <source>
        <dbReference type="Google" id="ProtNLM"/>
    </source>
</evidence>
<dbReference type="RefSeq" id="WP_120048359.1">
    <property type="nucleotide sequence ID" value="NZ_RAHX01000001.1"/>
</dbReference>
<dbReference type="AlphaFoldDB" id="A0A419RU86"/>
<reference evidence="5 6" key="1">
    <citation type="journal article" date="2017" name="Int. J. Syst. Evol. Microbiol.">
        <title>Erythrobacter aquimixticola sp. nov., isolated from the junction between the ocean and a freshwater spring.</title>
        <authorList>
            <person name="Park S."/>
            <person name="Jung Y.T."/>
            <person name="Choi S.J."/>
            <person name="Yoon J.H."/>
        </authorList>
    </citation>
    <scope>NUCLEOTIDE SEQUENCE [LARGE SCALE GENOMIC DNA]</scope>
    <source>
        <strain evidence="5 6">JSSK-14</strain>
    </source>
</reference>
<proteinExistence type="predicted"/>
<evidence type="ECO:0000256" key="4">
    <source>
        <dbReference type="SAM" id="Phobius"/>
    </source>
</evidence>
<dbReference type="OrthoDB" id="5405464at2"/>
<dbReference type="Proteomes" id="UP000285232">
    <property type="component" value="Unassembled WGS sequence"/>
</dbReference>
<keyword evidence="2 4" id="KW-1133">Transmembrane helix</keyword>
<dbReference type="SUPFAM" id="SSF118215">
    <property type="entry name" value="Proton glutamate symport protein"/>
    <property type="match status" value="1"/>
</dbReference>
<comment type="caution">
    <text evidence="5">The sequence shown here is derived from an EMBL/GenBank/DDBJ whole genome shotgun (WGS) entry which is preliminary data.</text>
</comment>
<evidence type="ECO:0000256" key="3">
    <source>
        <dbReference type="ARBA" id="ARBA00023136"/>
    </source>
</evidence>
<keyword evidence="3 4" id="KW-0472">Membrane</keyword>
<accession>A0A419RU86</accession>
<feature type="transmembrane region" description="Helical" evidence="4">
    <location>
        <begin position="23"/>
        <end position="49"/>
    </location>
</feature>